<reference evidence="1" key="1">
    <citation type="journal article" date="2021" name="ISME J.">
        <title>Fine-scale metabolic discontinuity in a stratified prokaryote microbiome of a Red Sea deep halocline.</title>
        <authorList>
            <person name="Michoud G."/>
            <person name="Ngugi D.K."/>
            <person name="Barozzi A."/>
            <person name="Merlino G."/>
            <person name="Calleja M.L."/>
            <person name="Delgado-Huertas A."/>
            <person name="Moran X.A.G."/>
            <person name="Daffonchio D."/>
        </authorList>
    </citation>
    <scope>NUCLEOTIDE SEQUENCE</scope>
    <source>
        <strain evidence="1">SuakinDeep_MAG55_1</strain>
    </source>
</reference>
<dbReference type="EMBL" id="JAANXD010000045">
    <property type="protein sequence ID" value="MBS1258068.1"/>
    <property type="molecule type" value="Genomic_DNA"/>
</dbReference>
<name>A0A941W2L5_9BACT</name>
<protein>
    <submittedName>
        <fullName evidence="1">Uncharacterized protein</fullName>
    </submittedName>
</protein>
<organism evidence="1 2">
    <name type="scientific">Candidatus Scalindua arabica</name>
    <dbReference type="NCBI Taxonomy" id="1127984"/>
    <lineage>
        <taxon>Bacteria</taxon>
        <taxon>Pseudomonadati</taxon>
        <taxon>Planctomycetota</taxon>
        <taxon>Candidatus Brocadiia</taxon>
        <taxon>Candidatus Brocadiales</taxon>
        <taxon>Candidatus Scalinduaceae</taxon>
        <taxon>Candidatus Scalindua</taxon>
    </lineage>
</organism>
<evidence type="ECO:0000313" key="2">
    <source>
        <dbReference type="Proteomes" id="UP000722750"/>
    </source>
</evidence>
<dbReference type="AlphaFoldDB" id="A0A941W2L5"/>
<dbReference type="Proteomes" id="UP000722750">
    <property type="component" value="Unassembled WGS sequence"/>
</dbReference>
<accession>A0A941W2L5</accession>
<sequence length="188" mass="21315">MKTKLSYICFLLVLIICVSFTNISHGIELDPVKEQIEDTVKLGESNPGKKIFKTELVRQAIFGKWPNYGGGLIKTKLVDLAVMSAMMRKARKSLSDKDAYSMTKTDTLVISYRGGDDVFKIKLQQRGSLIEPANMRRPDLQGKDPKEHAAFFLASFPYSTIDPNAKTEIIVIRDFGEERYKVDFSRIK</sequence>
<gene>
    <name evidence="1" type="ORF">MAG551_01121</name>
</gene>
<evidence type="ECO:0000313" key="1">
    <source>
        <dbReference type="EMBL" id="MBS1258068.1"/>
    </source>
</evidence>
<comment type="caution">
    <text evidence="1">The sequence shown here is derived from an EMBL/GenBank/DDBJ whole genome shotgun (WGS) entry which is preliminary data.</text>
</comment>
<proteinExistence type="predicted"/>